<dbReference type="Proteomes" id="UP001156102">
    <property type="component" value="Unassembled WGS sequence"/>
</dbReference>
<reference evidence="1" key="1">
    <citation type="submission" date="2022-07" db="EMBL/GenBank/DDBJ databases">
        <authorList>
            <person name="Li W.-J."/>
            <person name="Deng Q.-Q."/>
        </authorList>
    </citation>
    <scope>NUCLEOTIDE SEQUENCE</scope>
    <source>
        <strain evidence="1">SYSU M60031</strain>
    </source>
</reference>
<dbReference type="Gene3D" id="3.30.310.100">
    <property type="entry name" value="YugN-like"/>
    <property type="match status" value="1"/>
</dbReference>
<dbReference type="SUPFAM" id="SSF160755">
    <property type="entry name" value="YugN-like"/>
    <property type="match status" value="1"/>
</dbReference>
<dbReference type="Pfam" id="PF08868">
    <property type="entry name" value="YugN"/>
    <property type="match status" value="1"/>
</dbReference>
<accession>A0AA42BU83</accession>
<name>A0AA42BU83_9BACI</name>
<dbReference type="InterPro" id="IPR036491">
    <property type="entry name" value="YugN-like_sf"/>
</dbReference>
<protein>
    <submittedName>
        <fullName evidence="1">YugN-like family protein</fullName>
    </submittedName>
</protein>
<dbReference type="RefSeq" id="WP_254760189.1">
    <property type="nucleotide sequence ID" value="NZ_JANCLT010000010.1"/>
</dbReference>
<keyword evidence="2" id="KW-1185">Reference proteome</keyword>
<gene>
    <name evidence="1" type="ORF">NK662_17260</name>
</gene>
<sequence>MKLEHTGIEGQVVDFSLLTEAMKENGFVHAGQWDYERITYDYKFEVLEDIYYLRLRGYAVEGDIGSRKAKIQLLTPLLGKHYYPHGVEYGDGETFPESVVKKSKQLLQNVADALAALPNID</sequence>
<evidence type="ECO:0000313" key="1">
    <source>
        <dbReference type="EMBL" id="MCP8970273.1"/>
    </source>
</evidence>
<organism evidence="1 2">
    <name type="scientific">Ectobacillus ponti</name>
    <dbReference type="NCBI Taxonomy" id="2961894"/>
    <lineage>
        <taxon>Bacteria</taxon>
        <taxon>Bacillati</taxon>
        <taxon>Bacillota</taxon>
        <taxon>Bacilli</taxon>
        <taxon>Bacillales</taxon>
        <taxon>Bacillaceae</taxon>
        <taxon>Ectobacillus</taxon>
    </lineage>
</organism>
<evidence type="ECO:0000313" key="2">
    <source>
        <dbReference type="Proteomes" id="UP001156102"/>
    </source>
</evidence>
<dbReference type="InterPro" id="IPR014967">
    <property type="entry name" value="Uncharacterised_YugN-like"/>
</dbReference>
<comment type="caution">
    <text evidence="1">The sequence shown here is derived from an EMBL/GenBank/DDBJ whole genome shotgun (WGS) entry which is preliminary data.</text>
</comment>
<proteinExistence type="predicted"/>
<dbReference type="EMBL" id="JANCLT010000010">
    <property type="protein sequence ID" value="MCP8970273.1"/>
    <property type="molecule type" value="Genomic_DNA"/>
</dbReference>
<dbReference type="AlphaFoldDB" id="A0AA42BU83"/>